<evidence type="ECO:0000313" key="1">
    <source>
        <dbReference type="EMBL" id="MBW4661747.1"/>
    </source>
</evidence>
<protein>
    <submittedName>
        <fullName evidence="1">Uncharacterized protein</fullName>
    </submittedName>
</protein>
<dbReference type="SUPFAM" id="SSF47598">
    <property type="entry name" value="Ribbon-helix-helix"/>
    <property type="match status" value="1"/>
</dbReference>
<reference evidence="1" key="2">
    <citation type="journal article" date="2022" name="Microbiol. Resour. Announc.">
        <title>Metagenome Sequencing to Explore Phylogenomics of Terrestrial Cyanobacteria.</title>
        <authorList>
            <person name="Ward R.D."/>
            <person name="Stajich J.E."/>
            <person name="Johansen J.R."/>
            <person name="Huntemann M."/>
            <person name="Clum A."/>
            <person name="Foster B."/>
            <person name="Foster B."/>
            <person name="Roux S."/>
            <person name="Palaniappan K."/>
            <person name="Varghese N."/>
            <person name="Mukherjee S."/>
            <person name="Reddy T.B.K."/>
            <person name="Daum C."/>
            <person name="Copeland A."/>
            <person name="Chen I.A."/>
            <person name="Ivanova N.N."/>
            <person name="Kyrpides N.C."/>
            <person name="Shapiro N."/>
            <person name="Eloe-Fadrosh E.A."/>
            <person name="Pietrasiak N."/>
        </authorList>
    </citation>
    <scope>NUCLEOTIDE SEQUENCE</scope>
    <source>
        <strain evidence="1">UHER 2000/2452</strain>
    </source>
</reference>
<comment type="caution">
    <text evidence="1">The sequence shown here is derived from an EMBL/GenBank/DDBJ whole genome shotgun (WGS) entry which is preliminary data.</text>
</comment>
<gene>
    <name evidence="1" type="ORF">KME15_24010</name>
</gene>
<name>A0A951UPR3_9CYAN</name>
<dbReference type="Gene3D" id="1.10.1220.10">
    <property type="entry name" value="Met repressor-like"/>
    <property type="match status" value="1"/>
</dbReference>
<dbReference type="InterPro" id="IPR013321">
    <property type="entry name" value="Arc_rbn_hlx_hlx"/>
</dbReference>
<dbReference type="InterPro" id="IPR010985">
    <property type="entry name" value="Ribbon_hlx_hlx"/>
</dbReference>
<reference evidence="1" key="1">
    <citation type="submission" date="2021-05" db="EMBL/GenBank/DDBJ databases">
        <authorList>
            <person name="Pietrasiak N."/>
            <person name="Ward R."/>
            <person name="Stajich J.E."/>
            <person name="Kurbessoian T."/>
        </authorList>
    </citation>
    <scope>NUCLEOTIDE SEQUENCE</scope>
    <source>
        <strain evidence="1">UHER 2000/2452</strain>
    </source>
</reference>
<dbReference type="GO" id="GO:0006355">
    <property type="term" value="P:regulation of DNA-templated transcription"/>
    <property type="evidence" value="ECO:0007669"/>
    <property type="project" value="InterPro"/>
</dbReference>
<dbReference type="EMBL" id="JAHHHD010000044">
    <property type="protein sequence ID" value="MBW4661747.1"/>
    <property type="molecule type" value="Genomic_DNA"/>
</dbReference>
<sequence length="61" mass="7063">MPKRKPQIRAYVDEDIDKLLKALAGVMDSSMNAIVVEALEDWLSKPEIQDKIEKHRLDELE</sequence>
<accession>A0A951UPR3</accession>
<organism evidence="1 2">
    <name type="scientific">Drouetiella hepatica Uher 2000/2452</name>
    <dbReference type="NCBI Taxonomy" id="904376"/>
    <lineage>
        <taxon>Bacteria</taxon>
        <taxon>Bacillati</taxon>
        <taxon>Cyanobacteriota</taxon>
        <taxon>Cyanophyceae</taxon>
        <taxon>Oculatellales</taxon>
        <taxon>Oculatellaceae</taxon>
        <taxon>Drouetiella</taxon>
    </lineage>
</organism>
<dbReference type="AlphaFoldDB" id="A0A951UPR3"/>
<dbReference type="Proteomes" id="UP000757435">
    <property type="component" value="Unassembled WGS sequence"/>
</dbReference>
<evidence type="ECO:0000313" key="2">
    <source>
        <dbReference type="Proteomes" id="UP000757435"/>
    </source>
</evidence>
<proteinExistence type="predicted"/>